<gene>
    <name evidence="1" type="ORF">SAMN04489793_1811</name>
</gene>
<dbReference type="STRING" id="57704.SAMN04489793_1811"/>
<dbReference type="EMBL" id="FNSA01000003">
    <property type="protein sequence ID" value="SEC21542.1"/>
    <property type="molecule type" value="Genomic_DNA"/>
</dbReference>
<proteinExistence type="predicted"/>
<sequence>MTDSCTCKRDEQELAEREHHRVSGELSKLFELTSPSALRSFRDRVDGYLDKDVIRGRLLEAVNWEGWQE</sequence>
<protein>
    <submittedName>
        <fullName evidence="1">Uncharacterized protein</fullName>
    </submittedName>
</protein>
<dbReference type="AlphaFoldDB" id="A0A1H4QPR8"/>
<evidence type="ECO:0000313" key="2">
    <source>
        <dbReference type="Proteomes" id="UP000182241"/>
    </source>
</evidence>
<name>A0A1H4QPR8_TSUTY</name>
<reference evidence="2" key="1">
    <citation type="submission" date="2016-10" db="EMBL/GenBank/DDBJ databases">
        <authorList>
            <person name="Varghese N."/>
            <person name="Submissions S."/>
        </authorList>
    </citation>
    <scope>NUCLEOTIDE SEQUENCE [LARGE SCALE GENOMIC DNA]</scope>
    <source>
        <strain evidence="2">DSM 44234</strain>
    </source>
</reference>
<keyword evidence="2" id="KW-1185">Reference proteome</keyword>
<organism evidence="1 2">
    <name type="scientific">Tsukamurella tyrosinosolvens</name>
    <dbReference type="NCBI Taxonomy" id="57704"/>
    <lineage>
        <taxon>Bacteria</taxon>
        <taxon>Bacillati</taxon>
        <taxon>Actinomycetota</taxon>
        <taxon>Actinomycetes</taxon>
        <taxon>Mycobacteriales</taxon>
        <taxon>Tsukamurellaceae</taxon>
        <taxon>Tsukamurella</taxon>
    </lineage>
</organism>
<evidence type="ECO:0000313" key="1">
    <source>
        <dbReference type="EMBL" id="SEC21542.1"/>
    </source>
</evidence>
<accession>A0A1H4QPR8</accession>
<dbReference type="Proteomes" id="UP000182241">
    <property type="component" value="Unassembled WGS sequence"/>
</dbReference>